<keyword evidence="6 10" id="KW-0472">Membrane</keyword>
<name>A0ABD0L4V9_9CAEN</name>
<evidence type="ECO:0000256" key="2">
    <source>
        <dbReference type="ARBA" id="ARBA00022475"/>
    </source>
</evidence>
<feature type="transmembrane region" description="Helical" evidence="10">
    <location>
        <begin position="97"/>
        <end position="121"/>
    </location>
</feature>
<dbReference type="Pfam" id="PF00001">
    <property type="entry name" value="7tm_1"/>
    <property type="match status" value="1"/>
</dbReference>
<organism evidence="12 13">
    <name type="scientific">Batillaria attramentaria</name>
    <dbReference type="NCBI Taxonomy" id="370345"/>
    <lineage>
        <taxon>Eukaryota</taxon>
        <taxon>Metazoa</taxon>
        <taxon>Spiralia</taxon>
        <taxon>Lophotrochozoa</taxon>
        <taxon>Mollusca</taxon>
        <taxon>Gastropoda</taxon>
        <taxon>Caenogastropoda</taxon>
        <taxon>Sorbeoconcha</taxon>
        <taxon>Cerithioidea</taxon>
        <taxon>Batillariidae</taxon>
        <taxon>Batillaria</taxon>
    </lineage>
</organism>
<evidence type="ECO:0000256" key="8">
    <source>
        <dbReference type="ARBA" id="ARBA00023224"/>
    </source>
</evidence>
<evidence type="ECO:0000256" key="3">
    <source>
        <dbReference type="ARBA" id="ARBA00022692"/>
    </source>
</evidence>
<dbReference type="InterPro" id="IPR017452">
    <property type="entry name" value="GPCR_Rhodpsn_7TM"/>
</dbReference>
<dbReference type="PANTHER" id="PTHR24249:SF411">
    <property type="entry name" value="G-PROTEIN COUPLED RECEPTORS FAMILY 1 PROFILE DOMAIN-CONTAINING PROTEIN"/>
    <property type="match status" value="1"/>
</dbReference>
<feature type="transmembrane region" description="Helical" evidence="10">
    <location>
        <begin position="64"/>
        <end position="85"/>
    </location>
</feature>
<feature type="non-terminal residue" evidence="12">
    <location>
        <position position="671"/>
    </location>
</feature>
<keyword evidence="8" id="KW-0807">Transducer</keyword>
<dbReference type="PROSITE" id="PS50262">
    <property type="entry name" value="G_PROTEIN_RECEP_F1_2"/>
    <property type="match status" value="1"/>
</dbReference>
<keyword evidence="13" id="KW-1185">Reference proteome</keyword>
<dbReference type="EMBL" id="JACVVK020000083">
    <property type="protein sequence ID" value="KAK7494432.1"/>
    <property type="molecule type" value="Genomic_DNA"/>
</dbReference>
<feature type="domain" description="G-protein coupled receptors family 1 profile" evidence="11">
    <location>
        <begin position="77"/>
        <end position="240"/>
    </location>
</feature>
<dbReference type="Proteomes" id="UP001519460">
    <property type="component" value="Unassembled WGS sequence"/>
</dbReference>
<dbReference type="InterPro" id="IPR000276">
    <property type="entry name" value="GPCR_Rhodpsn"/>
</dbReference>
<keyword evidence="5" id="KW-0297">G-protein coupled receptor</keyword>
<gene>
    <name evidence="12" type="ORF">BaRGS_00014324</name>
</gene>
<dbReference type="SUPFAM" id="SSF81321">
    <property type="entry name" value="Family A G protein-coupled receptor-like"/>
    <property type="match status" value="1"/>
</dbReference>
<dbReference type="Gene3D" id="1.20.1070.10">
    <property type="entry name" value="Rhodopsin 7-helix transmembrane proteins"/>
    <property type="match status" value="2"/>
</dbReference>
<dbReference type="AlphaFoldDB" id="A0ABD0L4V9"/>
<protein>
    <recommendedName>
        <fullName evidence="11">G-protein coupled receptors family 1 profile domain-containing protein</fullName>
    </recommendedName>
</protein>
<feature type="non-terminal residue" evidence="12">
    <location>
        <position position="1"/>
    </location>
</feature>
<feature type="region of interest" description="Disordered" evidence="9">
    <location>
        <begin position="354"/>
        <end position="373"/>
    </location>
</feature>
<evidence type="ECO:0000313" key="12">
    <source>
        <dbReference type="EMBL" id="KAK7494432.1"/>
    </source>
</evidence>
<proteinExistence type="predicted"/>
<keyword evidence="2" id="KW-1003">Cell membrane</keyword>
<evidence type="ECO:0000256" key="6">
    <source>
        <dbReference type="ARBA" id="ARBA00023136"/>
    </source>
</evidence>
<keyword evidence="3 10" id="KW-0812">Transmembrane</keyword>
<reference evidence="12 13" key="1">
    <citation type="journal article" date="2023" name="Sci. Data">
        <title>Genome assembly of the Korean intertidal mud-creeper Batillaria attramentaria.</title>
        <authorList>
            <person name="Patra A.K."/>
            <person name="Ho P.T."/>
            <person name="Jun S."/>
            <person name="Lee S.J."/>
            <person name="Kim Y."/>
            <person name="Won Y.J."/>
        </authorList>
    </citation>
    <scope>NUCLEOTIDE SEQUENCE [LARGE SCALE GENOMIC DNA]</scope>
    <source>
        <strain evidence="12">Wonlab-2016</strain>
    </source>
</reference>
<feature type="transmembrane region" description="Helical" evidence="10">
    <location>
        <begin position="601"/>
        <end position="623"/>
    </location>
</feature>
<evidence type="ECO:0000256" key="5">
    <source>
        <dbReference type="ARBA" id="ARBA00023040"/>
    </source>
</evidence>
<comment type="caution">
    <text evidence="12">The sequence shown here is derived from an EMBL/GenBank/DDBJ whole genome shotgun (WGS) entry which is preliminary data.</text>
</comment>
<evidence type="ECO:0000256" key="9">
    <source>
        <dbReference type="SAM" id="MobiDB-lite"/>
    </source>
</evidence>
<comment type="subcellular location">
    <subcellularLocation>
        <location evidence="1">Cell membrane</location>
        <topology evidence="1">Multi-pass membrane protein</topology>
    </subcellularLocation>
</comment>
<sequence length="671" mass="71753">ESPFITETPIASSFAKSAASVLNFLVQFINGARYEKRKIKENSSSSSGNSTAALKLSADVAVFLYVYIPLKAVIVAGNLLTVVAVAADRTRHTTPYVFTASLAVADLLIGLSVVYDIILLTAPELQPSMACPVNFIMCAALAESAQCTTLIALDRTLVIKYSLRYPVWMTGLRTAAVVCLTVLLSLAYSALILGLVAGWSAEACDIWTVIGTHDSLLPMVTPLCVFLLITGCLYSYVLVIAYRQRVAIAKVHSVIPLSDRVAPQVYSITKKMSIGVVAPPKLHPNNPGSSSLSRSTSGISAFGGMLKETDSSASRLENNDNDVAHASAGPAEEEGGAYTSEPDPVTNAGHRISLMLPSGDSTSDSGSSHSNMPSLAGSLADVFSVARFNSWSSLPNLHDITTISDISAELAAEKSVPNNGSTPASVRGANLPEWWRHISLRATSGMKRNFSATTVKLDVVAERPPVRNASLPAFPSTSVAPSDNSSIVSRKDIMLQEPLETVEASASTTVSASDPIAQASQNTPARNVTAFITANTATSVSTLAISKLKESFPINTSVFKARGSASNRLSTDTGASVETVRSCFFGISRGSGSGLWKSFRMFFLVWGIYFLTLTPIIASGVVFSCHSVPQERIDFLVRIDLIFIFINSGINVFIYAWKDRRLRKSLWLVLR</sequence>
<keyword evidence="7" id="KW-0675">Receptor</keyword>
<dbReference type="CDD" id="cd00637">
    <property type="entry name" value="7tm_classA_rhodopsin-like"/>
    <property type="match status" value="2"/>
</dbReference>
<feature type="transmembrane region" description="Helical" evidence="10">
    <location>
        <begin position="635"/>
        <end position="657"/>
    </location>
</feature>
<keyword evidence="4 10" id="KW-1133">Transmembrane helix</keyword>
<accession>A0ABD0L4V9</accession>
<dbReference type="GO" id="GO:0005886">
    <property type="term" value="C:plasma membrane"/>
    <property type="evidence" value="ECO:0007669"/>
    <property type="project" value="UniProtKB-SubCell"/>
</dbReference>
<evidence type="ECO:0000256" key="10">
    <source>
        <dbReference type="SAM" id="Phobius"/>
    </source>
</evidence>
<evidence type="ECO:0000313" key="13">
    <source>
        <dbReference type="Proteomes" id="UP001519460"/>
    </source>
</evidence>
<evidence type="ECO:0000259" key="11">
    <source>
        <dbReference type="PROSITE" id="PS50262"/>
    </source>
</evidence>
<feature type="compositionally biased region" description="Low complexity" evidence="9">
    <location>
        <begin position="358"/>
        <end position="370"/>
    </location>
</feature>
<feature type="transmembrane region" description="Helical" evidence="10">
    <location>
        <begin position="174"/>
        <end position="199"/>
    </location>
</feature>
<feature type="transmembrane region" description="Helical" evidence="10">
    <location>
        <begin position="219"/>
        <end position="242"/>
    </location>
</feature>
<evidence type="ECO:0000256" key="7">
    <source>
        <dbReference type="ARBA" id="ARBA00023170"/>
    </source>
</evidence>
<feature type="region of interest" description="Disordered" evidence="9">
    <location>
        <begin position="310"/>
        <end position="343"/>
    </location>
</feature>
<dbReference type="GO" id="GO:0004930">
    <property type="term" value="F:G protein-coupled receptor activity"/>
    <property type="evidence" value="ECO:0007669"/>
    <property type="project" value="UniProtKB-KW"/>
</dbReference>
<dbReference type="PANTHER" id="PTHR24249">
    <property type="entry name" value="HISTAMINE RECEPTOR-RELATED G-PROTEIN COUPLED RECEPTOR"/>
    <property type="match status" value="1"/>
</dbReference>
<evidence type="ECO:0000256" key="4">
    <source>
        <dbReference type="ARBA" id="ARBA00022989"/>
    </source>
</evidence>
<evidence type="ECO:0000256" key="1">
    <source>
        <dbReference type="ARBA" id="ARBA00004651"/>
    </source>
</evidence>
<dbReference type="InterPro" id="IPR050569">
    <property type="entry name" value="TAAR"/>
</dbReference>
<dbReference type="PRINTS" id="PR00237">
    <property type="entry name" value="GPCRRHODOPSN"/>
</dbReference>